<dbReference type="OrthoDB" id="10068564at2759"/>
<dbReference type="Proteomes" id="UP001152795">
    <property type="component" value="Unassembled WGS sequence"/>
</dbReference>
<feature type="region of interest" description="Disordered" evidence="1">
    <location>
        <begin position="109"/>
        <end position="136"/>
    </location>
</feature>
<accession>A0A6S7IZ48</accession>
<dbReference type="InterPro" id="IPR050951">
    <property type="entry name" value="Retrovirus_Pol_polyprotein"/>
</dbReference>
<dbReference type="EMBL" id="CACRXK020013221">
    <property type="protein sequence ID" value="CAB4024756.1"/>
    <property type="molecule type" value="Genomic_DNA"/>
</dbReference>
<protein>
    <submittedName>
        <fullName evidence="2">Uncharacterized protein</fullName>
    </submittedName>
</protein>
<dbReference type="AlphaFoldDB" id="A0A6S7IZ48"/>
<evidence type="ECO:0000313" key="2">
    <source>
        <dbReference type="EMBL" id="CAB4024756.1"/>
    </source>
</evidence>
<evidence type="ECO:0000256" key="1">
    <source>
        <dbReference type="SAM" id="MobiDB-lite"/>
    </source>
</evidence>
<sequence>MLRNYRSTPHRITKETPAKLLMNRELRTKIPSITGKKQIDDDELRKTDRMTKEKYKQYADTRRKAKKKNLKQGDFVLLQHKHKNKYSTNFRLDPLEVVQVKGSQIIMKDNSGKTYRRNSSHVKKFLKPDERRGSKR</sequence>
<reference evidence="2" key="1">
    <citation type="submission" date="2020-04" db="EMBL/GenBank/DDBJ databases">
        <authorList>
            <person name="Alioto T."/>
            <person name="Alioto T."/>
            <person name="Gomez Garrido J."/>
        </authorList>
    </citation>
    <scope>NUCLEOTIDE SEQUENCE</scope>
    <source>
        <strain evidence="2">A484AB</strain>
    </source>
</reference>
<dbReference type="PANTHER" id="PTHR37984:SF11">
    <property type="entry name" value="INTEGRASE CATALYTIC DOMAIN-CONTAINING PROTEIN"/>
    <property type="match status" value="1"/>
</dbReference>
<gene>
    <name evidence="2" type="ORF">PACLA_8A077360</name>
</gene>
<dbReference type="PANTHER" id="PTHR37984">
    <property type="entry name" value="PROTEIN CBG26694"/>
    <property type="match status" value="1"/>
</dbReference>
<keyword evidence="3" id="KW-1185">Reference proteome</keyword>
<proteinExistence type="predicted"/>
<evidence type="ECO:0000313" key="3">
    <source>
        <dbReference type="Proteomes" id="UP001152795"/>
    </source>
</evidence>
<feature type="compositionally biased region" description="Basic and acidic residues" evidence="1">
    <location>
        <begin position="126"/>
        <end position="136"/>
    </location>
</feature>
<feature type="compositionally biased region" description="Basic residues" evidence="1">
    <location>
        <begin position="114"/>
        <end position="125"/>
    </location>
</feature>
<name>A0A6S7IZ48_PARCT</name>
<comment type="caution">
    <text evidence="2">The sequence shown here is derived from an EMBL/GenBank/DDBJ whole genome shotgun (WGS) entry which is preliminary data.</text>
</comment>
<organism evidence="2 3">
    <name type="scientific">Paramuricea clavata</name>
    <name type="common">Red gorgonian</name>
    <name type="synonym">Violescent sea-whip</name>
    <dbReference type="NCBI Taxonomy" id="317549"/>
    <lineage>
        <taxon>Eukaryota</taxon>
        <taxon>Metazoa</taxon>
        <taxon>Cnidaria</taxon>
        <taxon>Anthozoa</taxon>
        <taxon>Octocorallia</taxon>
        <taxon>Malacalcyonacea</taxon>
        <taxon>Plexauridae</taxon>
        <taxon>Paramuricea</taxon>
    </lineage>
</organism>